<dbReference type="CDD" id="cd00091">
    <property type="entry name" value="NUC"/>
    <property type="match status" value="1"/>
</dbReference>
<dbReference type="InterPro" id="IPR044925">
    <property type="entry name" value="His-Me_finger_sf"/>
</dbReference>
<dbReference type="EC" id="3.1.30.-" evidence="10"/>
<dbReference type="GO" id="GO:0000014">
    <property type="term" value="F:single-stranded DNA endodeoxyribonuclease activity"/>
    <property type="evidence" value="ECO:0007669"/>
    <property type="project" value="TreeGrafter"/>
</dbReference>
<comment type="similarity">
    <text evidence="2 10">Belongs to the DNA/RNA non-specific endonuclease family.</text>
</comment>
<dbReference type="EMBL" id="FNLO01000011">
    <property type="protein sequence ID" value="SDV50339.1"/>
    <property type="molecule type" value="Genomic_DNA"/>
</dbReference>
<evidence type="ECO:0000259" key="14">
    <source>
        <dbReference type="SMART" id="SM00892"/>
    </source>
</evidence>
<name>A0A1H2PTA7_9BURK</name>
<sequence>MPAAIRMKAFLASVLLVLAASAAHAADCTQFSPAGKAPALTNPKLAVRTQALCYSEFEILHSGVTHGPLWVAEHLTRAGLADGRGLTRTNRFYEEVALPPADRSRLSDYRRSGYDRGHMSPAGDRSTKQGMAESFSLANIVPQDRDNNRHQWAKIEQGVRKLAKSSGEVYVVTGPLFVGQRIGTIGASRVLVPTQLYKVVYVPSRRMAFAVVLDNTDSAVAQYQSVREFEALSGLAFPGIPDALKAQRSGGLNGV</sequence>
<dbReference type="PROSITE" id="PS01070">
    <property type="entry name" value="NUCLEASE_NON_SPEC"/>
    <property type="match status" value="1"/>
</dbReference>
<organism evidence="15 16">
    <name type="scientific">Chitinasiproducens palmae</name>
    <dbReference type="NCBI Taxonomy" id="1770053"/>
    <lineage>
        <taxon>Bacteria</taxon>
        <taxon>Pseudomonadati</taxon>
        <taxon>Pseudomonadota</taxon>
        <taxon>Betaproteobacteria</taxon>
        <taxon>Burkholderiales</taxon>
        <taxon>Burkholderiaceae</taxon>
        <taxon>Chitinasiproducens</taxon>
    </lineage>
</organism>
<protein>
    <recommendedName>
        <fullName evidence="10">Endonuclease</fullName>
        <ecNumber evidence="10">3.1.30.-</ecNumber>
    </recommendedName>
</protein>
<dbReference type="GO" id="GO:0046872">
    <property type="term" value="F:metal ion binding"/>
    <property type="evidence" value="ECO:0007669"/>
    <property type="project" value="UniProtKB-KW"/>
</dbReference>
<evidence type="ECO:0000256" key="3">
    <source>
        <dbReference type="ARBA" id="ARBA00022722"/>
    </source>
</evidence>
<comment type="cofactor">
    <cofactor evidence="1 10">
        <name>Mg(2+)</name>
        <dbReference type="ChEBI" id="CHEBI:18420"/>
    </cofactor>
</comment>
<evidence type="ECO:0000256" key="12">
    <source>
        <dbReference type="SAM" id="SignalP"/>
    </source>
</evidence>
<dbReference type="GO" id="GO:0004521">
    <property type="term" value="F:RNA endonuclease activity"/>
    <property type="evidence" value="ECO:0007669"/>
    <property type="project" value="TreeGrafter"/>
</dbReference>
<dbReference type="GO" id="GO:0003676">
    <property type="term" value="F:nucleic acid binding"/>
    <property type="evidence" value="ECO:0007669"/>
    <property type="project" value="InterPro"/>
</dbReference>
<evidence type="ECO:0000256" key="11">
    <source>
        <dbReference type="SAM" id="MobiDB-lite"/>
    </source>
</evidence>
<evidence type="ECO:0000256" key="7">
    <source>
        <dbReference type="ARBA" id="ARBA00022842"/>
    </source>
</evidence>
<evidence type="ECO:0000256" key="10">
    <source>
        <dbReference type="RuleBase" id="RU366055"/>
    </source>
</evidence>
<dbReference type="PANTHER" id="PTHR13966:SF5">
    <property type="entry name" value="ENDONUCLEASE G, MITOCHONDRIAL"/>
    <property type="match status" value="1"/>
</dbReference>
<feature type="domain" description="ENPP1-3/EXOG-like endonuclease/phosphodiesterase" evidence="13">
    <location>
        <begin position="54"/>
        <end position="243"/>
    </location>
</feature>
<keyword evidence="3 10" id="KW-0540">Nuclease</keyword>
<feature type="binding site" evidence="9">
    <location>
        <position position="148"/>
    </location>
    <ligand>
        <name>Mg(2+)</name>
        <dbReference type="ChEBI" id="CHEBI:18420"/>
        <note>catalytic</note>
    </ligand>
</feature>
<feature type="signal peptide" evidence="12">
    <location>
        <begin position="1"/>
        <end position="25"/>
    </location>
</feature>
<dbReference type="Gene3D" id="3.40.570.10">
    <property type="entry name" value="Extracellular Endonuclease, subunit A"/>
    <property type="match status" value="1"/>
</dbReference>
<evidence type="ECO:0000256" key="8">
    <source>
        <dbReference type="PIRSR" id="PIRSR640255-1"/>
    </source>
</evidence>
<keyword evidence="16" id="KW-1185">Reference proteome</keyword>
<gene>
    <name evidence="15" type="ORF">SAMN05216551_111109</name>
</gene>
<dbReference type="SUPFAM" id="SSF54060">
    <property type="entry name" value="His-Me finger endonucleases"/>
    <property type="match status" value="1"/>
</dbReference>
<dbReference type="Pfam" id="PF01223">
    <property type="entry name" value="Endonuclease_NS"/>
    <property type="match status" value="1"/>
</dbReference>
<accession>A0A1H2PTA7</accession>
<proteinExistence type="inferred from homology"/>
<evidence type="ECO:0000259" key="13">
    <source>
        <dbReference type="SMART" id="SM00477"/>
    </source>
</evidence>
<dbReference type="InterPro" id="IPR044929">
    <property type="entry name" value="DNA/RNA_non-sp_Endonuclease_sf"/>
</dbReference>
<keyword evidence="6 10" id="KW-0378">Hydrolase</keyword>
<feature type="active site" description="Proton acceptor" evidence="8">
    <location>
        <position position="118"/>
    </location>
</feature>
<evidence type="ECO:0000256" key="5">
    <source>
        <dbReference type="ARBA" id="ARBA00022759"/>
    </source>
</evidence>
<feature type="chain" id="PRO_5017485594" description="Endonuclease" evidence="12">
    <location>
        <begin position="26"/>
        <end position="255"/>
    </location>
</feature>
<dbReference type="Proteomes" id="UP000243719">
    <property type="component" value="Unassembled WGS sequence"/>
</dbReference>
<dbReference type="SMART" id="SM00477">
    <property type="entry name" value="NUC"/>
    <property type="match status" value="1"/>
</dbReference>
<dbReference type="InterPro" id="IPR001604">
    <property type="entry name" value="Endo_G_ENPP1-like_dom"/>
</dbReference>
<evidence type="ECO:0000313" key="16">
    <source>
        <dbReference type="Proteomes" id="UP000243719"/>
    </source>
</evidence>
<evidence type="ECO:0000256" key="2">
    <source>
        <dbReference type="ARBA" id="ARBA00010052"/>
    </source>
</evidence>
<reference evidence="16" key="1">
    <citation type="submission" date="2016-09" db="EMBL/GenBank/DDBJ databases">
        <authorList>
            <person name="Varghese N."/>
            <person name="Submissions S."/>
        </authorList>
    </citation>
    <scope>NUCLEOTIDE SEQUENCE [LARGE SCALE GENOMIC DNA]</scope>
    <source>
        <strain evidence="16">JS23</strain>
    </source>
</reference>
<evidence type="ECO:0000256" key="1">
    <source>
        <dbReference type="ARBA" id="ARBA00001946"/>
    </source>
</evidence>
<dbReference type="InterPro" id="IPR040255">
    <property type="entry name" value="Non-specific_endonuclease"/>
</dbReference>
<keyword evidence="12" id="KW-0732">Signal</keyword>
<dbReference type="SMART" id="SM00892">
    <property type="entry name" value="Endonuclease_NS"/>
    <property type="match status" value="1"/>
</dbReference>
<dbReference type="STRING" id="1770053.SAMN05216551_111109"/>
<feature type="compositionally biased region" description="Basic and acidic residues" evidence="11">
    <location>
        <begin position="107"/>
        <end position="118"/>
    </location>
</feature>
<dbReference type="AlphaFoldDB" id="A0A1H2PTA7"/>
<feature type="region of interest" description="Disordered" evidence="11">
    <location>
        <begin position="107"/>
        <end position="127"/>
    </location>
</feature>
<dbReference type="InterPro" id="IPR020821">
    <property type="entry name" value="ENPP1-3/EXOG-like_nuc-like"/>
</dbReference>
<keyword evidence="5 10" id="KW-0255">Endonuclease</keyword>
<dbReference type="PANTHER" id="PTHR13966">
    <property type="entry name" value="ENDONUCLEASE RELATED"/>
    <property type="match status" value="1"/>
</dbReference>
<keyword evidence="7" id="KW-0460">Magnesium</keyword>
<evidence type="ECO:0000256" key="6">
    <source>
        <dbReference type="ARBA" id="ARBA00022801"/>
    </source>
</evidence>
<evidence type="ECO:0000256" key="4">
    <source>
        <dbReference type="ARBA" id="ARBA00022723"/>
    </source>
</evidence>
<evidence type="ECO:0000313" key="15">
    <source>
        <dbReference type="EMBL" id="SDV50339.1"/>
    </source>
</evidence>
<keyword evidence="4 9" id="KW-0479">Metal-binding</keyword>
<feature type="domain" description="DNA/RNA non-specific endonuclease/pyrophosphatase/phosphodiesterase" evidence="14">
    <location>
        <begin position="53"/>
        <end position="243"/>
    </location>
</feature>
<evidence type="ECO:0000256" key="9">
    <source>
        <dbReference type="PIRSR" id="PIRSR640255-2"/>
    </source>
</evidence>
<dbReference type="InterPro" id="IPR018524">
    <property type="entry name" value="DNA/RNA_endonuclease_AS"/>
</dbReference>